<proteinExistence type="predicted"/>
<comment type="caution">
    <text evidence="5">The sequence shown here is derived from an EMBL/GenBank/DDBJ whole genome shotgun (WGS) entry which is preliminary data.</text>
</comment>
<dbReference type="Proteomes" id="UP001161390">
    <property type="component" value="Unassembled WGS sequence"/>
</dbReference>
<dbReference type="RefSeq" id="WP_284372633.1">
    <property type="nucleotide sequence ID" value="NZ_BSNJ01000004.1"/>
</dbReference>
<dbReference type="PANTHER" id="PTHR42711">
    <property type="entry name" value="ABC TRANSPORTER ATP-BINDING PROTEIN"/>
    <property type="match status" value="1"/>
</dbReference>
<protein>
    <submittedName>
        <fullName evidence="5">ABC transporter ATP-binding protein</fullName>
    </submittedName>
</protein>
<dbReference type="EMBL" id="BSNJ01000004">
    <property type="protein sequence ID" value="GLQ21274.1"/>
    <property type="molecule type" value="Genomic_DNA"/>
</dbReference>
<dbReference type="SUPFAM" id="SSF52540">
    <property type="entry name" value="P-loop containing nucleoside triphosphate hydrolases"/>
    <property type="match status" value="1"/>
</dbReference>
<evidence type="ECO:0000256" key="3">
    <source>
        <dbReference type="ARBA" id="ARBA00022840"/>
    </source>
</evidence>
<name>A0ABQ5V149_9PROT</name>
<gene>
    <name evidence="5" type="ORF">GCM10007854_22290</name>
</gene>
<dbReference type="InterPro" id="IPR003593">
    <property type="entry name" value="AAA+_ATPase"/>
</dbReference>
<dbReference type="InterPro" id="IPR017871">
    <property type="entry name" value="ABC_transporter-like_CS"/>
</dbReference>
<keyword evidence="6" id="KW-1185">Reference proteome</keyword>
<dbReference type="PROSITE" id="PS00211">
    <property type="entry name" value="ABC_TRANSPORTER_1"/>
    <property type="match status" value="1"/>
</dbReference>
<accession>A0ABQ5V149</accession>
<evidence type="ECO:0000256" key="1">
    <source>
        <dbReference type="ARBA" id="ARBA00022448"/>
    </source>
</evidence>
<dbReference type="PROSITE" id="PS50893">
    <property type="entry name" value="ABC_TRANSPORTER_2"/>
    <property type="match status" value="1"/>
</dbReference>
<keyword evidence="3 5" id="KW-0067">ATP-binding</keyword>
<reference evidence="5" key="1">
    <citation type="journal article" date="2014" name="Int. J. Syst. Evol. Microbiol.">
        <title>Complete genome of a new Firmicutes species belonging to the dominant human colonic microbiota ('Ruminococcus bicirculans') reveals two chromosomes and a selective capacity to utilize plant glucans.</title>
        <authorList>
            <consortium name="NISC Comparative Sequencing Program"/>
            <person name="Wegmann U."/>
            <person name="Louis P."/>
            <person name="Goesmann A."/>
            <person name="Henrissat B."/>
            <person name="Duncan S.H."/>
            <person name="Flint H.J."/>
        </authorList>
    </citation>
    <scope>NUCLEOTIDE SEQUENCE</scope>
    <source>
        <strain evidence="5">NBRC 108216</strain>
    </source>
</reference>
<evidence type="ECO:0000313" key="5">
    <source>
        <dbReference type="EMBL" id="GLQ21274.1"/>
    </source>
</evidence>
<reference evidence="5" key="2">
    <citation type="submission" date="2023-01" db="EMBL/GenBank/DDBJ databases">
        <title>Draft genome sequence of Algimonas porphyrae strain NBRC 108216.</title>
        <authorList>
            <person name="Sun Q."/>
            <person name="Mori K."/>
        </authorList>
    </citation>
    <scope>NUCLEOTIDE SEQUENCE</scope>
    <source>
        <strain evidence="5">NBRC 108216</strain>
    </source>
</reference>
<keyword evidence="1" id="KW-0813">Transport</keyword>
<dbReference type="PANTHER" id="PTHR42711:SF15">
    <property type="entry name" value="ABC-TYPE MULTIDRUG TRANSPORT SYSTEM, ATPASE COMPONENT"/>
    <property type="match status" value="1"/>
</dbReference>
<dbReference type="SMART" id="SM00382">
    <property type="entry name" value="AAA"/>
    <property type="match status" value="1"/>
</dbReference>
<dbReference type="Gene3D" id="3.40.50.300">
    <property type="entry name" value="P-loop containing nucleotide triphosphate hydrolases"/>
    <property type="match status" value="1"/>
</dbReference>
<sequence length="324" mass="35329">MSDKPQHAPAHDTAAIELIDLKKTYKASRKAPAKTALHGIDLTIPRGSIFGLLGPNGAGKSTAINILAGLVNKSSGTARIMGYDIERQTRQARASIGIVPQEIAMDVFFTPYDALELQAGYYGVPKSERRTMEILDALGLADKRDAYVRQLSGGMKRRLLIAKALVHNPPVLILDEPTAGVDIELRRQLWDYVQELHARGTTVILTTHYLEEAEALCDQIAIIHHGRIVANESKDTLLSRMDRRILVITPAEALSAVPDSLSDLDAALEDGNLIITYQKGKDSVTGLMNRVKDAGLSIDDLRTDQPDLEDVFLQLTYGSDGVAA</sequence>
<dbReference type="Pfam" id="PF00005">
    <property type="entry name" value="ABC_tran"/>
    <property type="match status" value="1"/>
</dbReference>
<feature type="domain" description="ABC transporter" evidence="4">
    <location>
        <begin position="16"/>
        <end position="250"/>
    </location>
</feature>
<dbReference type="InterPro" id="IPR003439">
    <property type="entry name" value="ABC_transporter-like_ATP-bd"/>
</dbReference>
<evidence type="ECO:0000259" key="4">
    <source>
        <dbReference type="PROSITE" id="PS50893"/>
    </source>
</evidence>
<evidence type="ECO:0000313" key="6">
    <source>
        <dbReference type="Proteomes" id="UP001161390"/>
    </source>
</evidence>
<dbReference type="InterPro" id="IPR027417">
    <property type="entry name" value="P-loop_NTPase"/>
</dbReference>
<organism evidence="5 6">
    <name type="scientific">Algimonas porphyrae</name>
    <dbReference type="NCBI Taxonomy" id="1128113"/>
    <lineage>
        <taxon>Bacteria</taxon>
        <taxon>Pseudomonadati</taxon>
        <taxon>Pseudomonadota</taxon>
        <taxon>Alphaproteobacteria</taxon>
        <taxon>Maricaulales</taxon>
        <taxon>Robiginitomaculaceae</taxon>
        <taxon>Algimonas</taxon>
    </lineage>
</organism>
<evidence type="ECO:0000256" key="2">
    <source>
        <dbReference type="ARBA" id="ARBA00022741"/>
    </source>
</evidence>
<dbReference type="InterPro" id="IPR050763">
    <property type="entry name" value="ABC_transporter_ATP-binding"/>
</dbReference>
<dbReference type="GO" id="GO:0005524">
    <property type="term" value="F:ATP binding"/>
    <property type="evidence" value="ECO:0007669"/>
    <property type="project" value="UniProtKB-KW"/>
</dbReference>
<keyword evidence="2" id="KW-0547">Nucleotide-binding</keyword>